<keyword evidence="4" id="KW-1133">Transmembrane helix</keyword>
<dbReference type="InterPro" id="IPR012677">
    <property type="entry name" value="Nucleotide-bd_a/b_plait_sf"/>
</dbReference>
<dbReference type="InterPro" id="IPR035979">
    <property type="entry name" value="RBD_domain_sf"/>
</dbReference>
<feature type="region of interest" description="Disordered" evidence="3">
    <location>
        <begin position="105"/>
        <end position="183"/>
    </location>
</feature>
<dbReference type="PANTHER" id="PTHR16105">
    <property type="entry name" value="RNA-BINDING REGION-CONTAINING PROTEIN 3"/>
    <property type="match status" value="1"/>
</dbReference>
<evidence type="ECO:0000256" key="3">
    <source>
        <dbReference type="SAM" id="MobiDB-lite"/>
    </source>
</evidence>
<dbReference type="InterPro" id="IPR000504">
    <property type="entry name" value="RRM_dom"/>
</dbReference>
<dbReference type="InterPro" id="IPR045164">
    <property type="entry name" value="RBM41/RNPC3"/>
</dbReference>
<keyword evidence="4" id="KW-0472">Membrane</keyword>
<gene>
    <name evidence="6" type="ORF">P154DRAFT_268209</name>
</gene>
<organism evidence="6 7">
    <name type="scientific">Amniculicola lignicola CBS 123094</name>
    <dbReference type="NCBI Taxonomy" id="1392246"/>
    <lineage>
        <taxon>Eukaryota</taxon>
        <taxon>Fungi</taxon>
        <taxon>Dikarya</taxon>
        <taxon>Ascomycota</taxon>
        <taxon>Pezizomycotina</taxon>
        <taxon>Dothideomycetes</taxon>
        <taxon>Pleosporomycetidae</taxon>
        <taxon>Pleosporales</taxon>
        <taxon>Amniculicolaceae</taxon>
        <taxon>Amniculicola</taxon>
    </lineage>
</organism>
<evidence type="ECO:0000313" key="7">
    <source>
        <dbReference type="Proteomes" id="UP000799779"/>
    </source>
</evidence>
<feature type="compositionally biased region" description="Acidic residues" evidence="3">
    <location>
        <begin position="156"/>
        <end position="183"/>
    </location>
</feature>
<dbReference type="EMBL" id="ML977607">
    <property type="protein sequence ID" value="KAF1998082.1"/>
    <property type="molecule type" value="Genomic_DNA"/>
</dbReference>
<keyword evidence="7" id="KW-1185">Reference proteome</keyword>
<dbReference type="GO" id="GO:0000398">
    <property type="term" value="P:mRNA splicing, via spliceosome"/>
    <property type="evidence" value="ECO:0007669"/>
    <property type="project" value="TreeGrafter"/>
</dbReference>
<dbReference type="SMART" id="SM00360">
    <property type="entry name" value="RRM"/>
    <property type="match status" value="1"/>
</dbReference>
<sequence length="183" mass="19959">MSQRLPPYSPSPSLFITNVADKIRKDVLLRDLYLLFATYGVVLDVVALLAGKMRGQAHVVFRNIDESTQALRALQGFSFHGKDLRITYAKGKSTKIAKLDGTFKIPAKEPEPGAEGQTAAQHAFGSSAPAPAKLAPIQQKPKETEPAKGVKRGREDESEEEEEEEEGSDDEEAAMDVSDSDDD</sequence>
<keyword evidence="4" id="KW-0812">Transmembrane</keyword>
<dbReference type="AlphaFoldDB" id="A0A6A5W8K7"/>
<keyword evidence="1 2" id="KW-0694">RNA-binding</keyword>
<evidence type="ECO:0000256" key="1">
    <source>
        <dbReference type="ARBA" id="ARBA00022884"/>
    </source>
</evidence>
<accession>A0A6A5W8K7</accession>
<protein>
    <recommendedName>
        <fullName evidence="5">RRM domain-containing protein</fullName>
    </recommendedName>
</protein>
<dbReference type="PROSITE" id="PS50102">
    <property type="entry name" value="RRM"/>
    <property type="match status" value="1"/>
</dbReference>
<name>A0A6A5W8K7_9PLEO</name>
<dbReference type="PANTHER" id="PTHR16105:SF0">
    <property type="entry name" value="RNA-BINDING REGION-CONTAINING PROTEIN 3"/>
    <property type="match status" value="1"/>
</dbReference>
<dbReference type="SUPFAM" id="SSF54928">
    <property type="entry name" value="RNA-binding domain, RBD"/>
    <property type="match status" value="1"/>
</dbReference>
<evidence type="ECO:0000256" key="2">
    <source>
        <dbReference type="PROSITE-ProRule" id="PRU00176"/>
    </source>
</evidence>
<dbReference type="Gene3D" id="3.30.70.330">
    <property type="match status" value="1"/>
</dbReference>
<reference evidence="6" key="1">
    <citation type="journal article" date="2020" name="Stud. Mycol.">
        <title>101 Dothideomycetes genomes: a test case for predicting lifestyles and emergence of pathogens.</title>
        <authorList>
            <person name="Haridas S."/>
            <person name="Albert R."/>
            <person name="Binder M."/>
            <person name="Bloem J."/>
            <person name="Labutti K."/>
            <person name="Salamov A."/>
            <person name="Andreopoulos B."/>
            <person name="Baker S."/>
            <person name="Barry K."/>
            <person name="Bills G."/>
            <person name="Bluhm B."/>
            <person name="Cannon C."/>
            <person name="Castanera R."/>
            <person name="Culley D."/>
            <person name="Daum C."/>
            <person name="Ezra D."/>
            <person name="Gonzalez J."/>
            <person name="Henrissat B."/>
            <person name="Kuo A."/>
            <person name="Liang C."/>
            <person name="Lipzen A."/>
            <person name="Lutzoni F."/>
            <person name="Magnuson J."/>
            <person name="Mondo S."/>
            <person name="Nolan M."/>
            <person name="Ohm R."/>
            <person name="Pangilinan J."/>
            <person name="Park H.-J."/>
            <person name="Ramirez L."/>
            <person name="Alfaro M."/>
            <person name="Sun H."/>
            <person name="Tritt A."/>
            <person name="Yoshinaga Y."/>
            <person name="Zwiers L.-H."/>
            <person name="Turgeon B."/>
            <person name="Goodwin S."/>
            <person name="Spatafora J."/>
            <person name="Crous P."/>
            <person name="Grigoriev I."/>
        </authorList>
    </citation>
    <scope>NUCLEOTIDE SEQUENCE</scope>
    <source>
        <strain evidence="6">CBS 123094</strain>
    </source>
</reference>
<dbReference type="OrthoDB" id="277802at2759"/>
<dbReference type="CDD" id="cd12246">
    <property type="entry name" value="RRM1_U1A_like"/>
    <property type="match status" value="1"/>
</dbReference>
<dbReference type="GO" id="GO:0097157">
    <property type="term" value="F:pre-mRNA intronic binding"/>
    <property type="evidence" value="ECO:0007669"/>
    <property type="project" value="TreeGrafter"/>
</dbReference>
<proteinExistence type="predicted"/>
<evidence type="ECO:0000313" key="6">
    <source>
        <dbReference type="EMBL" id="KAF1998082.1"/>
    </source>
</evidence>
<dbReference type="Pfam" id="PF00076">
    <property type="entry name" value="RRM_1"/>
    <property type="match status" value="1"/>
</dbReference>
<evidence type="ECO:0000259" key="5">
    <source>
        <dbReference type="PROSITE" id="PS50102"/>
    </source>
</evidence>
<dbReference type="FunFam" id="3.30.70.330:FF:000039">
    <property type="entry name" value="U1 small nuclear ribonucleoprotein A"/>
    <property type="match status" value="1"/>
</dbReference>
<feature type="compositionally biased region" description="Basic and acidic residues" evidence="3">
    <location>
        <begin position="140"/>
        <end position="155"/>
    </location>
</feature>
<dbReference type="Proteomes" id="UP000799779">
    <property type="component" value="Unassembled WGS sequence"/>
</dbReference>
<feature type="transmembrane region" description="Helical" evidence="4">
    <location>
        <begin position="32"/>
        <end position="51"/>
    </location>
</feature>
<dbReference type="GO" id="GO:0030626">
    <property type="term" value="F:U12 snRNA binding"/>
    <property type="evidence" value="ECO:0007669"/>
    <property type="project" value="TreeGrafter"/>
</dbReference>
<feature type="domain" description="RRM" evidence="5">
    <location>
        <begin position="12"/>
        <end position="91"/>
    </location>
</feature>
<evidence type="ECO:0000256" key="4">
    <source>
        <dbReference type="SAM" id="Phobius"/>
    </source>
</evidence>